<evidence type="ECO:0000256" key="6">
    <source>
        <dbReference type="SAM" id="Phobius"/>
    </source>
</evidence>
<dbReference type="InterPro" id="IPR006011">
    <property type="entry name" value="Syntaxin_N"/>
</dbReference>
<evidence type="ECO:0000256" key="4">
    <source>
        <dbReference type="ARBA" id="ARBA00022989"/>
    </source>
</evidence>
<feature type="transmembrane region" description="Helical" evidence="6">
    <location>
        <begin position="279"/>
        <end position="300"/>
    </location>
</feature>
<dbReference type="STRING" id="94130.A0A2Z6QG06"/>
<accession>A0A2Z6QG06</accession>
<dbReference type="InterPro" id="IPR000727">
    <property type="entry name" value="T_SNARE_dom"/>
</dbReference>
<evidence type="ECO:0000313" key="9">
    <source>
        <dbReference type="EMBL" id="GES95867.1"/>
    </source>
</evidence>
<keyword evidence="3 6" id="KW-0812">Transmembrane</keyword>
<reference evidence="8 10" key="1">
    <citation type="submission" date="2017-11" db="EMBL/GenBank/DDBJ databases">
        <title>The genome of Rhizophagus clarus HR1 reveals common genetic basis of auxotrophy among arbuscular mycorrhizal fungi.</title>
        <authorList>
            <person name="Kobayashi Y."/>
        </authorList>
    </citation>
    <scope>NUCLEOTIDE SEQUENCE [LARGE SCALE GENOMIC DNA]</scope>
    <source>
        <strain evidence="8 10">HR1</strain>
    </source>
</reference>
<sequence length="307" mass="36040">MQEIHNTDISDIQPLQQFEQFTHNEEQYQEDMIPNFTNPITKSFIGESWLIEKDLDVILSNISNIQSTQTQIAIATSKREENSLISSRDLIMDTTRNLLNDTKNRIKSLELQDLRISRASITSEDIELRKQRVIHLKEKFVTCLQTYRNIENIYMKQQKERLSRQYKIVNPDAKDEEIEEYLRNPTDQPVFLTSRKSILDSTHVLEEVNKRHHDIKKIEQTISELVVLFEEIQLQVELQDEIIVTITDEVKNVEAVTREAKDEIVEAEKIAKSSRKLKWLCALFTLIIFGIIILIVVLIMNEKKTHH</sequence>
<dbReference type="Pfam" id="PF00804">
    <property type="entry name" value="Syntaxin"/>
    <property type="match status" value="1"/>
</dbReference>
<keyword evidence="10" id="KW-1185">Reference proteome</keyword>
<dbReference type="GO" id="GO:0000149">
    <property type="term" value="F:SNARE binding"/>
    <property type="evidence" value="ECO:0007669"/>
    <property type="project" value="TreeGrafter"/>
</dbReference>
<dbReference type="PANTHER" id="PTHR19957:SF307">
    <property type="entry name" value="PROTEIN SSO1-RELATED"/>
    <property type="match status" value="1"/>
</dbReference>
<dbReference type="GO" id="GO:0005484">
    <property type="term" value="F:SNAP receptor activity"/>
    <property type="evidence" value="ECO:0007669"/>
    <property type="project" value="TreeGrafter"/>
</dbReference>
<dbReference type="GO" id="GO:0005886">
    <property type="term" value="C:plasma membrane"/>
    <property type="evidence" value="ECO:0007669"/>
    <property type="project" value="TreeGrafter"/>
</dbReference>
<dbReference type="Proteomes" id="UP000615446">
    <property type="component" value="Unassembled WGS sequence"/>
</dbReference>
<dbReference type="EMBL" id="BEXD01000447">
    <property type="protein sequence ID" value="GBB87552.1"/>
    <property type="molecule type" value="Genomic_DNA"/>
</dbReference>
<dbReference type="GO" id="GO:0048278">
    <property type="term" value="P:vesicle docking"/>
    <property type="evidence" value="ECO:0007669"/>
    <property type="project" value="TreeGrafter"/>
</dbReference>
<evidence type="ECO:0000256" key="2">
    <source>
        <dbReference type="ARBA" id="ARBA00009063"/>
    </source>
</evidence>
<dbReference type="Gene3D" id="1.20.58.70">
    <property type="match status" value="1"/>
</dbReference>
<dbReference type="GO" id="GO:0006906">
    <property type="term" value="P:vesicle fusion"/>
    <property type="evidence" value="ECO:0007669"/>
    <property type="project" value="TreeGrafter"/>
</dbReference>
<dbReference type="SUPFAM" id="SSF47661">
    <property type="entry name" value="t-snare proteins"/>
    <property type="match status" value="1"/>
</dbReference>
<evidence type="ECO:0000256" key="5">
    <source>
        <dbReference type="ARBA" id="ARBA00023136"/>
    </source>
</evidence>
<comment type="caution">
    <text evidence="8">The sequence shown here is derived from an EMBL/GenBank/DDBJ whole genome shotgun (WGS) entry which is preliminary data.</text>
</comment>
<keyword evidence="4 6" id="KW-1133">Transmembrane helix</keyword>
<feature type="domain" description="T-SNARE coiled-coil homology" evidence="7">
    <location>
        <begin position="205"/>
        <end position="267"/>
    </location>
</feature>
<dbReference type="InterPro" id="IPR045242">
    <property type="entry name" value="Syntaxin"/>
</dbReference>
<evidence type="ECO:0000313" key="10">
    <source>
        <dbReference type="Proteomes" id="UP000247702"/>
    </source>
</evidence>
<gene>
    <name evidence="9" type="ORF">RCL2_002252900</name>
    <name evidence="8" type="ORF">RclHR1_01400005</name>
</gene>
<dbReference type="PROSITE" id="PS50192">
    <property type="entry name" value="T_SNARE"/>
    <property type="match status" value="1"/>
</dbReference>
<reference evidence="9" key="2">
    <citation type="submission" date="2019-10" db="EMBL/GenBank/DDBJ databases">
        <title>Conservation and host-specific expression of non-tandemly repeated heterogenous ribosome RNA gene in arbuscular mycorrhizal fungi.</title>
        <authorList>
            <person name="Maeda T."/>
            <person name="Kobayashi Y."/>
            <person name="Nakagawa T."/>
            <person name="Ezawa T."/>
            <person name="Yamaguchi K."/>
            <person name="Bino T."/>
            <person name="Nishimoto Y."/>
            <person name="Shigenobu S."/>
            <person name="Kawaguchi M."/>
        </authorList>
    </citation>
    <scope>NUCLEOTIDE SEQUENCE</scope>
    <source>
        <strain evidence="9">HR1</strain>
    </source>
</reference>
<proteinExistence type="inferred from homology"/>
<dbReference type="InterPro" id="IPR010989">
    <property type="entry name" value="SNARE"/>
</dbReference>
<dbReference type="Proteomes" id="UP000247702">
    <property type="component" value="Unassembled WGS sequence"/>
</dbReference>
<dbReference type="GO" id="GO:0006886">
    <property type="term" value="P:intracellular protein transport"/>
    <property type="evidence" value="ECO:0007669"/>
    <property type="project" value="TreeGrafter"/>
</dbReference>
<evidence type="ECO:0000256" key="3">
    <source>
        <dbReference type="ARBA" id="ARBA00022692"/>
    </source>
</evidence>
<dbReference type="EMBL" id="BLAL01000246">
    <property type="protein sequence ID" value="GES95867.1"/>
    <property type="molecule type" value="Genomic_DNA"/>
</dbReference>
<comment type="subcellular location">
    <subcellularLocation>
        <location evidence="1">Membrane</location>
        <topology evidence="1">Single-pass type IV membrane protein</topology>
    </subcellularLocation>
</comment>
<dbReference type="OrthoDB" id="10255013at2759"/>
<comment type="similarity">
    <text evidence="2">Belongs to the syntaxin family.</text>
</comment>
<evidence type="ECO:0000259" key="7">
    <source>
        <dbReference type="PROSITE" id="PS50192"/>
    </source>
</evidence>
<evidence type="ECO:0000256" key="1">
    <source>
        <dbReference type="ARBA" id="ARBA00004211"/>
    </source>
</evidence>
<name>A0A2Z6QG06_9GLOM</name>
<dbReference type="GO" id="GO:0006887">
    <property type="term" value="P:exocytosis"/>
    <property type="evidence" value="ECO:0007669"/>
    <property type="project" value="TreeGrafter"/>
</dbReference>
<dbReference type="PANTHER" id="PTHR19957">
    <property type="entry name" value="SYNTAXIN"/>
    <property type="match status" value="1"/>
</dbReference>
<organism evidence="8 10">
    <name type="scientific">Rhizophagus clarus</name>
    <dbReference type="NCBI Taxonomy" id="94130"/>
    <lineage>
        <taxon>Eukaryota</taxon>
        <taxon>Fungi</taxon>
        <taxon>Fungi incertae sedis</taxon>
        <taxon>Mucoromycota</taxon>
        <taxon>Glomeromycotina</taxon>
        <taxon>Glomeromycetes</taxon>
        <taxon>Glomerales</taxon>
        <taxon>Glomeraceae</taxon>
        <taxon>Rhizophagus</taxon>
    </lineage>
</organism>
<dbReference type="AlphaFoldDB" id="A0A2Z6QG06"/>
<dbReference type="GO" id="GO:0031201">
    <property type="term" value="C:SNARE complex"/>
    <property type="evidence" value="ECO:0007669"/>
    <property type="project" value="TreeGrafter"/>
</dbReference>
<dbReference type="GO" id="GO:0012505">
    <property type="term" value="C:endomembrane system"/>
    <property type="evidence" value="ECO:0007669"/>
    <property type="project" value="TreeGrafter"/>
</dbReference>
<evidence type="ECO:0000313" key="8">
    <source>
        <dbReference type="EMBL" id="GBB87552.1"/>
    </source>
</evidence>
<keyword evidence="5 6" id="KW-0472">Membrane</keyword>
<protein>
    <submittedName>
        <fullName evidence="9">t-SNARE</fullName>
    </submittedName>
</protein>